<dbReference type="eggNOG" id="ENOG502SR5P">
    <property type="taxonomic scope" value="Eukaryota"/>
</dbReference>
<accession>A7S656</accession>
<feature type="signal peptide" evidence="1">
    <location>
        <begin position="1"/>
        <end position="25"/>
    </location>
</feature>
<dbReference type="InterPro" id="IPR036514">
    <property type="entry name" value="SGNH_hydro_sf"/>
</dbReference>
<dbReference type="KEGG" id="nve:5512531"/>
<dbReference type="PANTHER" id="PTHR20003:SF7">
    <property type="entry name" value="SGNH DOMAIN-CONTAINING PROTEIN"/>
    <property type="match status" value="1"/>
</dbReference>
<dbReference type="SUPFAM" id="SSF52266">
    <property type="entry name" value="SGNH hydrolase"/>
    <property type="match status" value="1"/>
</dbReference>
<dbReference type="EMBL" id="DS469586">
    <property type="protein sequence ID" value="EDO40801.1"/>
    <property type="molecule type" value="Genomic_DNA"/>
</dbReference>
<feature type="chain" id="PRO_5002711766" evidence="1">
    <location>
        <begin position="26"/>
        <end position="419"/>
    </location>
</feature>
<protein>
    <submittedName>
        <fullName evidence="2">Uncharacterized protein</fullName>
    </submittedName>
</protein>
<keyword evidence="3" id="KW-1185">Reference proteome</keyword>
<reference evidence="2 3" key="1">
    <citation type="journal article" date="2007" name="Science">
        <title>Sea anemone genome reveals ancestral eumetazoan gene repertoire and genomic organization.</title>
        <authorList>
            <person name="Putnam N.H."/>
            <person name="Srivastava M."/>
            <person name="Hellsten U."/>
            <person name="Dirks B."/>
            <person name="Chapman J."/>
            <person name="Salamov A."/>
            <person name="Terry A."/>
            <person name="Shapiro H."/>
            <person name="Lindquist E."/>
            <person name="Kapitonov V.V."/>
            <person name="Jurka J."/>
            <person name="Genikhovich G."/>
            <person name="Grigoriev I.V."/>
            <person name="Lucas S.M."/>
            <person name="Steele R.E."/>
            <person name="Finnerty J.R."/>
            <person name="Technau U."/>
            <person name="Martindale M.Q."/>
            <person name="Rokhsar D.S."/>
        </authorList>
    </citation>
    <scope>NUCLEOTIDE SEQUENCE [LARGE SCALE GENOMIC DNA]</scope>
    <source>
        <strain evidence="3">CH2 X CH6</strain>
    </source>
</reference>
<keyword evidence="1" id="KW-0732">Signal</keyword>
<evidence type="ECO:0000256" key="1">
    <source>
        <dbReference type="SAM" id="SignalP"/>
    </source>
</evidence>
<dbReference type="PhylomeDB" id="A7S656"/>
<dbReference type="OMA" id="IWISTHA"/>
<organism evidence="2 3">
    <name type="scientific">Nematostella vectensis</name>
    <name type="common">Starlet sea anemone</name>
    <dbReference type="NCBI Taxonomy" id="45351"/>
    <lineage>
        <taxon>Eukaryota</taxon>
        <taxon>Metazoa</taxon>
        <taxon>Cnidaria</taxon>
        <taxon>Anthozoa</taxon>
        <taxon>Hexacorallia</taxon>
        <taxon>Actiniaria</taxon>
        <taxon>Edwardsiidae</taxon>
        <taxon>Nematostella</taxon>
    </lineage>
</organism>
<dbReference type="HOGENOM" id="CLU_034888_0_0_1"/>
<proteinExistence type="predicted"/>
<evidence type="ECO:0000313" key="2">
    <source>
        <dbReference type="EMBL" id="EDO40801.1"/>
    </source>
</evidence>
<evidence type="ECO:0000313" key="3">
    <source>
        <dbReference type="Proteomes" id="UP000001593"/>
    </source>
</evidence>
<dbReference type="PANTHER" id="PTHR20003">
    <property type="entry name" value="GLYCOPROTEIN-RELATED"/>
    <property type="match status" value="1"/>
</dbReference>
<sequence length="419" mass="47816">MLRHRNLAVFIIFSAIIFLVTYFQAENENSSGPKSPKMRPNYCKDILECLCHGKWKKKSWVTLQHDEDRVKKDMALREFRGAPVKLSRDDGRCGPENVIKTSPVFGPAIPAVCEPNSPAPCCNETTGTCGIGEANCTCESCTDFRKVISAELFNWVPRNEACVLKNYTSEEACRVVSERLDSLVLIGDSLMRHFSNSLFTLFTDDPERGAVQNASEMCHGERQFVDRGPSSCNRKTIRERADVEPRTKFCPGVPYFQYMLNLSYCYEFREGPVELVNKSILAKKRTAFFISVGIHDGFNAKLYQEGYIEPMLSLIGDRDWPKFIWVTTHSPSFTKPVAYRFWQGKEKIRTYNAAMKKYFKAKGVPVFDVFPMTEGVYSYDGTHYGAGLNMMKSQLLINYIEHAFKRKTIPRKNSKSNKS</sequence>
<dbReference type="Proteomes" id="UP000001593">
    <property type="component" value="Unassembled WGS sequence"/>
</dbReference>
<gene>
    <name evidence="2" type="ORF">NEMVEDRAFT_v1g207406</name>
</gene>
<dbReference type="AlphaFoldDB" id="A7S656"/>
<dbReference type="InParanoid" id="A7S656"/>
<name>A7S656_NEMVE</name>
<dbReference type="Gene3D" id="3.40.50.1110">
    <property type="entry name" value="SGNH hydrolase"/>
    <property type="match status" value="1"/>
</dbReference>